<dbReference type="PANTHER" id="PTHR43773:SF1">
    <property type="entry name" value="MAGNESIUM TRANSPORTER MGTE"/>
    <property type="match status" value="1"/>
</dbReference>
<evidence type="ECO:0000256" key="9">
    <source>
        <dbReference type="RuleBase" id="RU362011"/>
    </source>
</evidence>
<keyword evidence="8" id="KW-0129">CBS domain</keyword>
<dbReference type="Pfam" id="PF03448">
    <property type="entry name" value="MgtE_N"/>
    <property type="match status" value="1"/>
</dbReference>
<evidence type="ECO:0000256" key="3">
    <source>
        <dbReference type="ARBA" id="ARBA00022448"/>
    </source>
</evidence>
<dbReference type="STRING" id="520767.ATZ99_08490"/>
<comment type="caution">
    <text evidence="9">Lacks conserved residue(s) required for the propagation of feature annotation.</text>
</comment>
<proteinExistence type="inferred from homology"/>
<evidence type="ECO:0000256" key="4">
    <source>
        <dbReference type="ARBA" id="ARBA00022692"/>
    </source>
</evidence>
<keyword evidence="7 9" id="KW-0472">Membrane</keyword>
<dbReference type="SMART" id="SM00924">
    <property type="entry name" value="MgtE_N"/>
    <property type="match status" value="1"/>
</dbReference>
<dbReference type="PANTHER" id="PTHR43773">
    <property type="entry name" value="MAGNESIUM TRANSPORTER MGTE"/>
    <property type="match status" value="1"/>
</dbReference>
<comment type="subunit">
    <text evidence="9">Homodimer.</text>
</comment>
<dbReference type="InterPro" id="IPR038076">
    <property type="entry name" value="MgtE_N_sf"/>
</dbReference>
<keyword evidence="4 9" id="KW-0812">Transmembrane</keyword>
<comment type="caution">
    <text evidence="11">The sequence shown here is derived from an EMBL/GenBank/DDBJ whole genome shotgun (WGS) entry which is preliminary data.</text>
</comment>
<dbReference type="InterPro" id="IPR006667">
    <property type="entry name" value="SLC41_membr_dom"/>
</dbReference>
<dbReference type="AlphaFoldDB" id="A0A162MRS7"/>
<dbReference type="EMBL" id="LOHZ01000023">
    <property type="protein sequence ID" value="KYO67032.1"/>
    <property type="molecule type" value="Genomic_DNA"/>
</dbReference>
<dbReference type="OrthoDB" id="9790355at2"/>
<dbReference type="SUPFAM" id="SSF54631">
    <property type="entry name" value="CBS-domain pair"/>
    <property type="match status" value="1"/>
</dbReference>
<sequence length="449" mass="50742">MDIERNKDNFREMFRKKDFMALKEEMSVLPSQDVAEILNQMEAKESLIAFRLLPKDKAADVFSYLSDKIRAAFSKMIEEDELKSLIEDLFFDDKIDFLEEMPANVVKKILKGTPESERRLINQFLQYPEHSAGSIMTIEFVDLKADMTVEEALSHIRYTAPKKETIYTCYVIDNQRHLLGTVSLKDLVVAEPNQKIDDLMDKHIIAVKTDDDREYVASLFKKYDLLSMPVVDRENRLVGIITIDDVVDVLEQENTEDIQRMGGIRPSEESYFNQSPFTMAKNRLLWLFALMVSATFTGRIIQRYEELLQTMVILAAFIPMLMDTGGNAGSQSSTMVIRGLALGEIKSRDALKVMWKELVVSIIVGISLAGLNFLRLIAIEKVNYAIAFVVSTTLIVVVVLAKVVGGLLPLLAKMVKIDPAIMASPLITTIVDAMALISYFKIAGIFLKI</sequence>
<organism evidence="11 12">
    <name type="scientific">Thermovenabulum gondwanense</name>
    <dbReference type="NCBI Taxonomy" id="520767"/>
    <lineage>
        <taxon>Bacteria</taxon>
        <taxon>Bacillati</taxon>
        <taxon>Bacillota</taxon>
        <taxon>Clostridia</taxon>
        <taxon>Thermosediminibacterales</taxon>
        <taxon>Thermosediminibacteraceae</taxon>
        <taxon>Thermovenabulum</taxon>
    </lineage>
</organism>
<evidence type="ECO:0000256" key="6">
    <source>
        <dbReference type="ARBA" id="ARBA00022989"/>
    </source>
</evidence>
<keyword evidence="9" id="KW-0479">Metal-binding</keyword>
<dbReference type="SUPFAM" id="SSF158791">
    <property type="entry name" value="MgtE N-terminal domain-like"/>
    <property type="match status" value="1"/>
</dbReference>
<keyword evidence="5 9" id="KW-0460">Magnesium</keyword>
<dbReference type="SMART" id="SM00116">
    <property type="entry name" value="CBS"/>
    <property type="match status" value="2"/>
</dbReference>
<evidence type="ECO:0000256" key="7">
    <source>
        <dbReference type="ARBA" id="ARBA00023136"/>
    </source>
</evidence>
<evidence type="ECO:0000313" key="12">
    <source>
        <dbReference type="Proteomes" id="UP000075737"/>
    </source>
</evidence>
<dbReference type="Gene3D" id="3.10.580.10">
    <property type="entry name" value="CBS-domain"/>
    <property type="match status" value="1"/>
</dbReference>
<dbReference type="InterPro" id="IPR000644">
    <property type="entry name" value="CBS_dom"/>
</dbReference>
<dbReference type="GO" id="GO:0046872">
    <property type="term" value="F:metal ion binding"/>
    <property type="evidence" value="ECO:0007669"/>
    <property type="project" value="UniProtKB-KW"/>
</dbReference>
<protein>
    <recommendedName>
        <fullName evidence="9">Magnesium transporter MgtE</fullName>
    </recommendedName>
</protein>
<dbReference type="InterPro" id="IPR006668">
    <property type="entry name" value="Mg_transptr_MgtE_intracell_dom"/>
</dbReference>
<accession>A0A162MRS7</accession>
<feature type="transmembrane region" description="Helical" evidence="9">
    <location>
        <begin position="284"/>
        <end position="301"/>
    </location>
</feature>
<dbReference type="Proteomes" id="UP000075737">
    <property type="component" value="Unassembled WGS sequence"/>
</dbReference>
<dbReference type="InterPro" id="IPR046342">
    <property type="entry name" value="CBS_dom_sf"/>
</dbReference>
<feature type="domain" description="CBS" evidence="10">
    <location>
        <begin position="200"/>
        <end position="256"/>
    </location>
</feature>
<dbReference type="CDD" id="cd04606">
    <property type="entry name" value="CBS_pair_Mg_transporter"/>
    <property type="match status" value="1"/>
</dbReference>
<feature type="transmembrane region" description="Helical" evidence="9">
    <location>
        <begin position="384"/>
        <end position="408"/>
    </location>
</feature>
<evidence type="ECO:0000256" key="8">
    <source>
        <dbReference type="PROSITE-ProRule" id="PRU00703"/>
    </source>
</evidence>
<dbReference type="SUPFAM" id="SSF161093">
    <property type="entry name" value="MgtE membrane domain-like"/>
    <property type="match status" value="1"/>
</dbReference>
<evidence type="ECO:0000256" key="2">
    <source>
        <dbReference type="ARBA" id="ARBA00009749"/>
    </source>
</evidence>
<dbReference type="NCBIfam" id="TIGR00400">
    <property type="entry name" value="mgtE"/>
    <property type="match status" value="1"/>
</dbReference>
<comment type="subcellular location">
    <subcellularLocation>
        <location evidence="9">Cell membrane</location>
        <topology evidence="9">Multi-pass membrane protein</topology>
    </subcellularLocation>
    <subcellularLocation>
        <location evidence="1">Membrane</location>
        <topology evidence="1">Multi-pass membrane protein</topology>
    </subcellularLocation>
</comment>
<dbReference type="PATRIC" id="fig|520767.4.peg.940"/>
<gene>
    <name evidence="11" type="ORF">ATZ99_08490</name>
</gene>
<evidence type="ECO:0000256" key="1">
    <source>
        <dbReference type="ARBA" id="ARBA00004141"/>
    </source>
</evidence>
<dbReference type="Gene3D" id="1.10.357.20">
    <property type="entry name" value="SLC41 divalent cation transporters, integral membrane domain"/>
    <property type="match status" value="1"/>
</dbReference>
<reference evidence="11 12" key="1">
    <citation type="submission" date="2015-12" db="EMBL/GenBank/DDBJ databases">
        <title>Draft genome of Thermovenabulum gondwanense isolated from a red thermophilic microbial mat colonisisng an outflow channel of a bore well.</title>
        <authorList>
            <person name="Patel B.K."/>
        </authorList>
    </citation>
    <scope>NUCLEOTIDE SEQUENCE [LARGE SCALE GENOMIC DNA]</scope>
    <source>
        <strain evidence="11 12">R270</strain>
    </source>
</reference>
<dbReference type="InterPro" id="IPR006669">
    <property type="entry name" value="MgtE_transporter"/>
</dbReference>
<dbReference type="Pfam" id="PF00571">
    <property type="entry name" value="CBS"/>
    <property type="match status" value="2"/>
</dbReference>
<evidence type="ECO:0000256" key="5">
    <source>
        <dbReference type="ARBA" id="ARBA00022842"/>
    </source>
</evidence>
<dbReference type="Pfam" id="PF01769">
    <property type="entry name" value="MgtE"/>
    <property type="match status" value="1"/>
</dbReference>
<evidence type="ECO:0000313" key="11">
    <source>
        <dbReference type="EMBL" id="KYO67032.1"/>
    </source>
</evidence>
<feature type="domain" description="CBS" evidence="10">
    <location>
        <begin position="136"/>
        <end position="199"/>
    </location>
</feature>
<feature type="transmembrane region" description="Helical" evidence="9">
    <location>
        <begin position="358"/>
        <end position="378"/>
    </location>
</feature>
<comment type="function">
    <text evidence="9">Acts as a magnesium transporter.</text>
</comment>
<dbReference type="GO" id="GO:0015095">
    <property type="term" value="F:magnesium ion transmembrane transporter activity"/>
    <property type="evidence" value="ECO:0007669"/>
    <property type="project" value="UniProtKB-UniRule"/>
</dbReference>
<dbReference type="InterPro" id="IPR036739">
    <property type="entry name" value="SLC41_membr_dom_sf"/>
</dbReference>
<dbReference type="PROSITE" id="PS51371">
    <property type="entry name" value="CBS"/>
    <property type="match status" value="2"/>
</dbReference>
<evidence type="ECO:0000259" key="10">
    <source>
        <dbReference type="PROSITE" id="PS51371"/>
    </source>
</evidence>
<keyword evidence="9" id="KW-1003">Cell membrane</keyword>
<dbReference type="Gene3D" id="1.25.60.10">
    <property type="entry name" value="MgtE N-terminal domain-like"/>
    <property type="match status" value="1"/>
</dbReference>
<keyword evidence="6 9" id="KW-1133">Transmembrane helix</keyword>
<name>A0A162MRS7_9FIRM</name>
<comment type="similarity">
    <text evidence="2 9">Belongs to the SLC41A transporter family.</text>
</comment>
<keyword evidence="3 9" id="KW-0813">Transport</keyword>
<keyword evidence="12" id="KW-1185">Reference proteome</keyword>
<dbReference type="GO" id="GO:0005886">
    <property type="term" value="C:plasma membrane"/>
    <property type="evidence" value="ECO:0007669"/>
    <property type="project" value="UniProtKB-SubCell"/>
</dbReference>
<feature type="transmembrane region" description="Helical" evidence="9">
    <location>
        <begin position="420"/>
        <end position="440"/>
    </location>
</feature>